<feature type="repeat" description="ANK" evidence="3">
    <location>
        <begin position="235"/>
        <end position="262"/>
    </location>
</feature>
<evidence type="ECO:0000256" key="3">
    <source>
        <dbReference type="PROSITE-ProRule" id="PRU00023"/>
    </source>
</evidence>
<keyword evidence="7" id="KW-1185">Reference proteome</keyword>
<keyword evidence="1" id="KW-0677">Repeat</keyword>
<dbReference type="SUPFAM" id="SSF48403">
    <property type="entry name" value="Ankyrin repeat"/>
    <property type="match status" value="1"/>
</dbReference>
<dbReference type="Pfam" id="PF00023">
    <property type="entry name" value="Ank"/>
    <property type="match status" value="1"/>
</dbReference>
<dbReference type="SUPFAM" id="SSF51445">
    <property type="entry name" value="(Trans)glycosidases"/>
    <property type="match status" value="1"/>
</dbReference>
<dbReference type="Proteomes" id="UP001642464">
    <property type="component" value="Unassembled WGS sequence"/>
</dbReference>
<dbReference type="InterPro" id="IPR011992">
    <property type="entry name" value="EF-hand-dom_pair"/>
</dbReference>
<evidence type="ECO:0000256" key="1">
    <source>
        <dbReference type="ARBA" id="ARBA00022737"/>
    </source>
</evidence>
<dbReference type="PROSITE" id="PS50297">
    <property type="entry name" value="ANK_REP_REGION"/>
    <property type="match status" value="3"/>
</dbReference>
<dbReference type="SUPFAM" id="SSF47473">
    <property type="entry name" value="EF-hand"/>
    <property type="match status" value="1"/>
</dbReference>
<reference evidence="6 7" key="1">
    <citation type="submission" date="2024-02" db="EMBL/GenBank/DDBJ databases">
        <authorList>
            <person name="Chen Y."/>
            <person name="Shah S."/>
            <person name="Dougan E. K."/>
            <person name="Thang M."/>
            <person name="Chan C."/>
        </authorList>
    </citation>
    <scope>NUCLEOTIDE SEQUENCE [LARGE SCALE GENOMIC DNA]</scope>
</reference>
<evidence type="ECO:0000313" key="7">
    <source>
        <dbReference type="Proteomes" id="UP001642464"/>
    </source>
</evidence>
<evidence type="ECO:0000256" key="4">
    <source>
        <dbReference type="SAM" id="MobiDB-lite"/>
    </source>
</evidence>
<evidence type="ECO:0000313" key="6">
    <source>
        <dbReference type="EMBL" id="CAK9021961.1"/>
    </source>
</evidence>
<feature type="repeat" description="ANK" evidence="3">
    <location>
        <begin position="384"/>
        <end position="416"/>
    </location>
</feature>
<feature type="repeat" description="ANK" evidence="3">
    <location>
        <begin position="351"/>
        <end position="383"/>
    </location>
</feature>
<dbReference type="PANTHER" id="PTHR24198">
    <property type="entry name" value="ANKYRIN REPEAT AND PROTEIN KINASE DOMAIN-CONTAINING PROTEIN"/>
    <property type="match status" value="1"/>
</dbReference>
<accession>A0ABP0K5B3</accession>
<keyword evidence="2 3" id="KW-0040">ANK repeat</keyword>
<dbReference type="Gene3D" id="3.20.20.80">
    <property type="entry name" value="Glycosidases"/>
    <property type="match status" value="1"/>
</dbReference>
<dbReference type="SMART" id="SM00248">
    <property type="entry name" value="ANK"/>
    <property type="match status" value="5"/>
</dbReference>
<dbReference type="Pfam" id="PF12796">
    <property type="entry name" value="Ank_2"/>
    <property type="match status" value="1"/>
</dbReference>
<dbReference type="EMBL" id="CAXAMM010010001">
    <property type="protein sequence ID" value="CAK9021961.1"/>
    <property type="molecule type" value="Genomic_DNA"/>
</dbReference>
<dbReference type="Gene3D" id="1.25.40.20">
    <property type="entry name" value="Ankyrin repeat-containing domain"/>
    <property type="match status" value="3"/>
</dbReference>
<dbReference type="InterPro" id="IPR002110">
    <property type="entry name" value="Ankyrin_rpt"/>
</dbReference>
<dbReference type="InterPro" id="IPR017853">
    <property type="entry name" value="GH"/>
</dbReference>
<comment type="caution">
    <text evidence="6">The sequence shown here is derived from an EMBL/GenBank/DDBJ whole genome shotgun (WGS) entry which is preliminary data.</text>
</comment>
<dbReference type="Pfam" id="PF22848">
    <property type="entry name" value="ASD1_dom"/>
    <property type="match status" value="1"/>
</dbReference>
<dbReference type="PROSITE" id="PS50088">
    <property type="entry name" value="ANK_REPEAT"/>
    <property type="match status" value="3"/>
</dbReference>
<organism evidence="6 7">
    <name type="scientific">Durusdinium trenchii</name>
    <dbReference type="NCBI Taxonomy" id="1381693"/>
    <lineage>
        <taxon>Eukaryota</taxon>
        <taxon>Sar</taxon>
        <taxon>Alveolata</taxon>
        <taxon>Dinophyceae</taxon>
        <taxon>Suessiales</taxon>
        <taxon>Symbiodiniaceae</taxon>
        <taxon>Durusdinium</taxon>
    </lineage>
</organism>
<evidence type="ECO:0000259" key="5">
    <source>
        <dbReference type="Pfam" id="PF22848"/>
    </source>
</evidence>
<dbReference type="InterPro" id="IPR055235">
    <property type="entry name" value="ASD1_cat"/>
</dbReference>
<name>A0ABP0K5B3_9DINO</name>
<feature type="domain" description="Alpha-L-arabinofuranosidase 1 catalytic" evidence="5">
    <location>
        <begin position="1327"/>
        <end position="1462"/>
    </location>
</feature>
<sequence length="1595" mass="169495">MADVVRFHLGSCIEASRTSLAQQAQFFAVLADEPGPIDYGEAELESLLKVLSPKGRRSLPLLLEWLGHPGGKSSLEPELFSEELLFHSFAAAHLLGASQLLDAARYAAQEGRRLLNALVRLELPADVGSLRTAHCYGLDRFCGDLPLAHCAAEADLGDVLKLMLMEGEEGEEMRRADTLELLDSKHHTALHVCAMRDSAQAAKVLLEHSASLTALCDPPDLEEEEGTAKGGRRAGVRTALHLAAYHDSVEVLQLLLDAKADVASCVKGVTGALTPLHECATSDAQRCAQLLAVRASEAAMKATEELEKALVDGMEVDQEADHPREELEAAEADAIHWCRFLDPLQAKVGHHGSTPLHLAAESDAPGVVATLLEAKAEPQLGDDQGDTALHCAMLYGSPRALEALLERGASPYVENGSQELPLHLMAEFGPGDDDPLPPALSSRHFAKTFRAQTRLLEALAQRQQLAAALAHRAEGDLRNTPLHSVARHCHPGALHAVELLVNARADMEATNEERRVGGYTEFVDALERAEEECRQCGIAAAMAAGGALGQSALQAGLGLREAADCADAAALGGRAAAKLAAEQSLDRAQAADAAAEAAGQHATRAALEADLTLEQVADEAAIAASAAAEEAGSGAQQVAEVSARAAGVAAGELAAEAGNTAMKSAEIAAKAATKSAAASGLPPYQAVEPVATAAARSAMRAALNGGHPYLIVAEVTRQLNSQLVENLKEVHQNRPDRLSVSELKDLFGQANIDIHEDTLRQVFEEMGVEGSQPISFQSFFQALEKSHGIFMEAGKAAASIAGRVLGQSAASAGDDPEQAGEVAASAAQAAARTSGLSDEQLAEVAVTAAGNAAGHAALAAGGAPEAVAFVAGQAAINAATTAGLNTQRLPQVIIPVFARAAGRAAAQRAGNGRDSSKALEVAARAASDAGLKLAFMTDAHIQEAAETASNEASRVLASGPGSLAESLGVALPVSGMWWQLVMMLANQIVQRVSKDLQSTEETASAAVHRGEATGGRGKGANGEGALLGKAYDLQAITWANIRHSAMAPSMHSTFVFMAPSMAMLATVVHVEDRAAGPPARRLVGAGIEDVNHELYGGLYSQMLVGESFEEPAFEGLSGARIIDAIPAEPAWPSPRRWRTWLRANSAAEKGRIAVVRDAVLHIGSTGHQSQLLRDTAIQNYGLGQQGFALMAGKDYDCVLWAKVDRIEAARVTVSLRDGEQRASPVYSQWLGASSRWRPLSFTLTSNVTSHCGMVKNRSGRSGRRFCVQAKELPHRCYRCSGGFEIAIEGEAMVDQVYLGPGDWGRFKGLPVRRGVAEAMFQTAAWEVLRLGGSMCNAPEYRWKHFRGPRESRQPWQGFWHPYVSSGFGLFEVLELCEAAEVHCVITLNNQETPEDVADFIEYCFASDASSKWGTLRMSDGRTRPYKIFTLEIGNEQNLTMDFVQQVSAITQAIALRCAQKQLLMPQIVVGQNIDLIPNFESTQGRKVTEEMLKVLKGVVHSAWDAHIGGDAFSDVGDFKKLLNVSMSFFQPGDPGMAAQRPQTDVRTAASQRPFGTQLVVLEENGVTHDLQRALNHARFHLVSSYQGGEDAFMGP</sequence>
<gene>
    <name evidence="6" type="ORF">SCF082_LOCUS15571</name>
</gene>
<dbReference type="InterPro" id="IPR036770">
    <property type="entry name" value="Ankyrin_rpt-contain_sf"/>
</dbReference>
<protein>
    <submittedName>
        <fullName evidence="6">PH and SEC7 domain containing protein secG</fullName>
    </submittedName>
</protein>
<evidence type="ECO:0000256" key="2">
    <source>
        <dbReference type="ARBA" id="ARBA00023043"/>
    </source>
</evidence>
<dbReference type="PANTHER" id="PTHR24198:SF165">
    <property type="entry name" value="ANKYRIN REPEAT-CONTAINING PROTEIN-RELATED"/>
    <property type="match status" value="1"/>
</dbReference>
<feature type="region of interest" description="Disordered" evidence="4">
    <location>
        <begin position="1001"/>
        <end position="1020"/>
    </location>
</feature>
<proteinExistence type="predicted"/>